<comment type="caution">
    <text evidence="12">The sequence shown here is derived from an EMBL/GenBank/DDBJ whole genome shotgun (WGS) entry which is preliminary data.</text>
</comment>
<sequence>MIESEAEELLRGASLRVTRPRVTVLMVIHEHPHQDAATIVGLVRERIGGCSTQAVYDVLKTLVDADLARRIDLPNSSARYEGLRWDDHQHAVCRRCGALTDVHGAPGAIPLAVPQAPGFIIDAVEVTYWGICPACQAGTADPVAPRPEISHHHH</sequence>
<keyword evidence="6 11" id="KW-0862">Zinc</keyword>
<keyword evidence="13" id="KW-1185">Reference proteome</keyword>
<evidence type="ECO:0000256" key="1">
    <source>
        <dbReference type="ARBA" id="ARBA00004496"/>
    </source>
</evidence>
<feature type="binding site" evidence="11">
    <location>
        <position position="132"/>
    </location>
    <ligand>
        <name>Zn(2+)</name>
        <dbReference type="ChEBI" id="CHEBI:29105"/>
    </ligand>
</feature>
<dbReference type="EMBL" id="CACRYJ010000006">
    <property type="protein sequence ID" value="VZO35199.1"/>
    <property type="molecule type" value="Genomic_DNA"/>
</dbReference>
<reference evidence="12 13" key="1">
    <citation type="submission" date="2019-11" db="EMBL/GenBank/DDBJ databases">
        <authorList>
            <person name="Criscuolo A."/>
        </authorList>
    </citation>
    <scope>NUCLEOTIDE SEQUENCE [LARGE SCALE GENOMIC DNA]</scope>
    <source>
        <strain evidence="12">CIP111667</strain>
    </source>
</reference>
<evidence type="ECO:0000256" key="4">
    <source>
        <dbReference type="ARBA" id="ARBA00022491"/>
    </source>
</evidence>
<keyword evidence="9" id="KW-0238">DNA-binding</keyword>
<dbReference type="InterPro" id="IPR036390">
    <property type="entry name" value="WH_DNA-bd_sf"/>
</dbReference>
<accession>A0A7M4DE85</accession>
<feature type="binding site" evidence="11">
    <location>
        <position position="135"/>
    </location>
    <ligand>
        <name>Zn(2+)</name>
        <dbReference type="ChEBI" id="CHEBI:29105"/>
    </ligand>
</feature>
<evidence type="ECO:0000256" key="3">
    <source>
        <dbReference type="ARBA" id="ARBA00022490"/>
    </source>
</evidence>
<keyword evidence="5 11" id="KW-0479">Metal-binding</keyword>
<evidence type="ECO:0000256" key="11">
    <source>
        <dbReference type="PIRSR" id="PIRSR602481-1"/>
    </source>
</evidence>
<keyword evidence="4" id="KW-0678">Repressor</keyword>
<evidence type="ECO:0000256" key="2">
    <source>
        <dbReference type="ARBA" id="ARBA00007957"/>
    </source>
</evidence>
<dbReference type="Gene3D" id="1.10.10.10">
    <property type="entry name" value="Winged helix-like DNA-binding domain superfamily/Winged helix DNA-binding domain"/>
    <property type="match status" value="1"/>
</dbReference>
<dbReference type="InterPro" id="IPR043135">
    <property type="entry name" value="Fur_C"/>
</dbReference>
<dbReference type="InterPro" id="IPR002481">
    <property type="entry name" value="FUR"/>
</dbReference>
<dbReference type="InterPro" id="IPR036388">
    <property type="entry name" value="WH-like_DNA-bd_sf"/>
</dbReference>
<evidence type="ECO:0000256" key="8">
    <source>
        <dbReference type="ARBA" id="ARBA00023015"/>
    </source>
</evidence>
<dbReference type="GO" id="GO:0005737">
    <property type="term" value="C:cytoplasm"/>
    <property type="evidence" value="ECO:0007669"/>
    <property type="project" value="UniProtKB-SubCell"/>
</dbReference>
<comment type="subcellular location">
    <subcellularLocation>
        <location evidence="1">Cytoplasm</location>
    </subcellularLocation>
</comment>
<proteinExistence type="inferred from homology"/>
<dbReference type="PANTHER" id="PTHR33202:SF18">
    <property type="entry name" value="TRANSCRIPTIONAL REGULATOR FURA"/>
    <property type="match status" value="1"/>
</dbReference>
<feature type="binding site" evidence="11">
    <location>
        <position position="96"/>
    </location>
    <ligand>
        <name>Zn(2+)</name>
        <dbReference type="ChEBI" id="CHEBI:29105"/>
    </ligand>
</feature>
<dbReference type="GO" id="GO:0000976">
    <property type="term" value="F:transcription cis-regulatory region binding"/>
    <property type="evidence" value="ECO:0007669"/>
    <property type="project" value="TreeGrafter"/>
</dbReference>
<organism evidence="12 13">
    <name type="scientific">Occultella aeris</name>
    <dbReference type="NCBI Taxonomy" id="2761496"/>
    <lineage>
        <taxon>Bacteria</taxon>
        <taxon>Bacillati</taxon>
        <taxon>Actinomycetota</taxon>
        <taxon>Actinomycetes</taxon>
        <taxon>Micrococcales</taxon>
        <taxon>Ruaniaceae</taxon>
        <taxon>Occultella</taxon>
    </lineage>
</organism>
<comment type="similarity">
    <text evidence="2">Belongs to the Fur family.</text>
</comment>
<dbReference type="SUPFAM" id="SSF46785">
    <property type="entry name" value="Winged helix' DNA-binding domain"/>
    <property type="match status" value="1"/>
</dbReference>
<comment type="cofactor">
    <cofactor evidence="11">
        <name>Zn(2+)</name>
        <dbReference type="ChEBI" id="CHEBI:29105"/>
    </cofactor>
    <text evidence="11">Binds 1 zinc ion per subunit.</text>
</comment>
<evidence type="ECO:0000256" key="9">
    <source>
        <dbReference type="ARBA" id="ARBA00023125"/>
    </source>
</evidence>
<evidence type="ECO:0000313" key="12">
    <source>
        <dbReference type="EMBL" id="VZO35199.1"/>
    </source>
</evidence>
<name>A0A7M4DE85_9MICO</name>
<dbReference type="RefSeq" id="WP_156738986.1">
    <property type="nucleotide sequence ID" value="NZ_CACRYJ010000006.1"/>
</dbReference>
<evidence type="ECO:0000256" key="5">
    <source>
        <dbReference type="ARBA" id="ARBA00022723"/>
    </source>
</evidence>
<evidence type="ECO:0000256" key="7">
    <source>
        <dbReference type="ARBA" id="ARBA00023004"/>
    </source>
</evidence>
<protein>
    <submittedName>
        <fullName evidence="12">Transcriptional regulator FurA</fullName>
    </submittedName>
</protein>
<keyword evidence="7" id="KW-0408">Iron</keyword>
<dbReference type="GO" id="GO:0008270">
    <property type="term" value="F:zinc ion binding"/>
    <property type="evidence" value="ECO:0007669"/>
    <property type="project" value="TreeGrafter"/>
</dbReference>
<dbReference type="Gene3D" id="3.30.1490.190">
    <property type="match status" value="1"/>
</dbReference>
<evidence type="ECO:0000313" key="13">
    <source>
        <dbReference type="Proteomes" id="UP000419743"/>
    </source>
</evidence>
<dbReference type="Pfam" id="PF01475">
    <property type="entry name" value="FUR"/>
    <property type="match status" value="1"/>
</dbReference>
<dbReference type="CDD" id="cd07153">
    <property type="entry name" value="Fur_like"/>
    <property type="match status" value="1"/>
</dbReference>
<feature type="binding site" evidence="11">
    <location>
        <position position="93"/>
    </location>
    <ligand>
        <name>Zn(2+)</name>
        <dbReference type="ChEBI" id="CHEBI:29105"/>
    </ligand>
</feature>
<dbReference type="AlphaFoldDB" id="A0A7M4DE85"/>
<evidence type="ECO:0000256" key="10">
    <source>
        <dbReference type="ARBA" id="ARBA00023163"/>
    </source>
</evidence>
<gene>
    <name evidence="12" type="primary">furA_1</name>
    <name evidence="12" type="ORF">HALOF300_00425</name>
</gene>
<keyword evidence="3" id="KW-0963">Cytoplasm</keyword>
<dbReference type="GO" id="GO:1900376">
    <property type="term" value="P:regulation of secondary metabolite biosynthetic process"/>
    <property type="evidence" value="ECO:0007669"/>
    <property type="project" value="TreeGrafter"/>
</dbReference>
<dbReference type="Proteomes" id="UP000419743">
    <property type="component" value="Unassembled WGS sequence"/>
</dbReference>
<keyword evidence="8" id="KW-0805">Transcription regulation</keyword>
<dbReference type="GO" id="GO:0045892">
    <property type="term" value="P:negative regulation of DNA-templated transcription"/>
    <property type="evidence" value="ECO:0007669"/>
    <property type="project" value="TreeGrafter"/>
</dbReference>
<evidence type="ECO:0000256" key="6">
    <source>
        <dbReference type="ARBA" id="ARBA00022833"/>
    </source>
</evidence>
<dbReference type="PANTHER" id="PTHR33202">
    <property type="entry name" value="ZINC UPTAKE REGULATION PROTEIN"/>
    <property type="match status" value="1"/>
</dbReference>
<dbReference type="GO" id="GO:0003700">
    <property type="term" value="F:DNA-binding transcription factor activity"/>
    <property type="evidence" value="ECO:0007669"/>
    <property type="project" value="InterPro"/>
</dbReference>
<keyword evidence="10" id="KW-0804">Transcription</keyword>